<protein>
    <submittedName>
        <fullName evidence="2">Uncharacterized protein</fullName>
    </submittedName>
</protein>
<evidence type="ECO:0000313" key="2">
    <source>
        <dbReference type="EMBL" id="GIX82488.1"/>
    </source>
</evidence>
<reference evidence="2 3" key="1">
    <citation type="submission" date="2021-06" db="EMBL/GenBank/DDBJ databases">
        <title>Caerostris extrusa draft genome.</title>
        <authorList>
            <person name="Kono N."/>
            <person name="Arakawa K."/>
        </authorList>
    </citation>
    <scope>NUCLEOTIDE SEQUENCE [LARGE SCALE GENOMIC DNA]</scope>
</reference>
<feature type="region of interest" description="Disordered" evidence="1">
    <location>
        <begin position="1"/>
        <end position="25"/>
    </location>
</feature>
<feature type="compositionally biased region" description="Basic residues" evidence="1">
    <location>
        <begin position="1"/>
        <end position="16"/>
    </location>
</feature>
<name>A0AAV4NF48_CAEEX</name>
<keyword evidence="3" id="KW-1185">Reference proteome</keyword>
<dbReference type="AlphaFoldDB" id="A0AAV4NF48"/>
<evidence type="ECO:0000256" key="1">
    <source>
        <dbReference type="SAM" id="MobiDB-lite"/>
    </source>
</evidence>
<sequence>MRRKGEKKTHKNKNPKPYRDVGSSKDFESSFLRTGAQKHLERACTIKGLRFMKALSAHSCRVEVMISLASLFFNRICGNVMLSDELCTSDDMRVVRECVHI</sequence>
<accession>A0AAV4NF48</accession>
<dbReference type="Proteomes" id="UP001054945">
    <property type="component" value="Unassembled WGS sequence"/>
</dbReference>
<gene>
    <name evidence="2" type="ORF">CEXT_572481</name>
</gene>
<organism evidence="2 3">
    <name type="scientific">Caerostris extrusa</name>
    <name type="common">Bark spider</name>
    <name type="synonym">Caerostris bankana</name>
    <dbReference type="NCBI Taxonomy" id="172846"/>
    <lineage>
        <taxon>Eukaryota</taxon>
        <taxon>Metazoa</taxon>
        <taxon>Ecdysozoa</taxon>
        <taxon>Arthropoda</taxon>
        <taxon>Chelicerata</taxon>
        <taxon>Arachnida</taxon>
        <taxon>Araneae</taxon>
        <taxon>Araneomorphae</taxon>
        <taxon>Entelegynae</taxon>
        <taxon>Araneoidea</taxon>
        <taxon>Araneidae</taxon>
        <taxon>Caerostris</taxon>
    </lineage>
</organism>
<evidence type="ECO:0000313" key="3">
    <source>
        <dbReference type="Proteomes" id="UP001054945"/>
    </source>
</evidence>
<dbReference type="EMBL" id="BPLR01003241">
    <property type="protein sequence ID" value="GIX82488.1"/>
    <property type="molecule type" value="Genomic_DNA"/>
</dbReference>
<comment type="caution">
    <text evidence="2">The sequence shown here is derived from an EMBL/GenBank/DDBJ whole genome shotgun (WGS) entry which is preliminary data.</text>
</comment>
<proteinExistence type="predicted"/>